<dbReference type="Proteomes" id="UP000708208">
    <property type="component" value="Unassembled WGS sequence"/>
</dbReference>
<feature type="non-terminal residue" evidence="1">
    <location>
        <position position="120"/>
    </location>
</feature>
<reference evidence="1" key="1">
    <citation type="submission" date="2021-06" db="EMBL/GenBank/DDBJ databases">
        <authorList>
            <person name="Hodson N. C."/>
            <person name="Mongue J. A."/>
            <person name="Jaron S. K."/>
        </authorList>
    </citation>
    <scope>NUCLEOTIDE SEQUENCE</scope>
</reference>
<evidence type="ECO:0000313" key="2">
    <source>
        <dbReference type="Proteomes" id="UP000708208"/>
    </source>
</evidence>
<dbReference type="AlphaFoldDB" id="A0A8J2IYL0"/>
<gene>
    <name evidence="1" type="ORF">AFUS01_LOCUS401</name>
</gene>
<accession>A0A8J2IYL0</accession>
<protein>
    <submittedName>
        <fullName evidence="1">Uncharacterized protein</fullName>
    </submittedName>
</protein>
<proteinExistence type="predicted"/>
<name>A0A8J2IYL0_9HEXA</name>
<evidence type="ECO:0000313" key="1">
    <source>
        <dbReference type="EMBL" id="CAG7640891.1"/>
    </source>
</evidence>
<comment type="caution">
    <text evidence="1">The sequence shown here is derived from an EMBL/GenBank/DDBJ whole genome shotgun (WGS) entry which is preliminary data.</text>
</comment>
<dbReference type="EMBL" id="CAJVCH010001766">
    <property type="protein sequence ID" value="CAG7640891.1"/>
    <property type="molecule type" value="Genomic_DNA"/>
</dbReference>
<organism evidence="1 2">
    <name type="scientific">Allacma fusca</name>
    <dbReference type="NCBI Taxonomy" id="39272"/>
    <lineage>
        <taxon>Eukaryota</taxon>
        <taxon>Metazoa</taxon>
        <taxon>Ecdysozoa</taxon>
        <taxon>Arthropoda</taxon>
        <taxon>Hexapoda</taxon>
        <taxon>Collembola</taxon>
        <taxon>Symphypleona</taxon>
        <taxon>Sminthuridae</taxon>
        <taxon>Allacma</taxon>
    </lineage>
</organism>
<sequence length="120" mass="13454">MRPRILQPVLLASPNLGKLIGPVFPYQIPMFAAAKKLGLIKHVEIDLARSTAEELEFIKKYGATFDKATVTGLRFRAQNSKVMEKVNLLADALRLSQEGLTELELNYLELIVLQIAMPDF</sequence>
<keyword evidence="2" id="KW-1185">Reference proteome</keyword>